<evidence type="ECO:0000256" key="3">
    <source>
        <dbReference type="ARBA" id="ARBA00022692"/>
    </source>
</evidence>
<dbReference type="Proteomes" id="UP000243524">
    <property type="component" value="Unassembled WGS sequence"/>
</dbReference>
<dbReference type="PANTHER" id="PTHR40035">
    <property type="entry name" value="ATP SYNTHASE PROTEIN I"/>
    <property type="match status" value="1"/>
</dbReference>
<keyword evidence="8" id="KW-1185">Reference proteome</keyword>
<reference evidence="7 8" key="1">
    <citation type="submission" date="2017-06" db="EMBL/GenBank/DDBJ databases">
        <title>the draft geome sequence of Illustriluteabacillus marina B3227.</title>
        <authorList>
            <person name="He R.-H."/>
            <person name="Du Z.-J."/>
        </authorList>
    </citation>
    <scope>NUCLEOTIDE SEQUENCE [LARGE SCALE GENOMIC DNA]</scope>
    <source>
        <strain evidence="7 8">B3227</strain>
    </source>
</reference>
<dbReference type="RefSeq" id="WP_101331356.1">
    <property type="nucleotide sequence ID" value="NZ_PJNH01000002.1"/>
</dbReference>
<dbReference type="Pfam" id="PF03899">
    <property type="entry name" value="ATP-synt_I"/>
    <property type="match status" value="1"/>
</dbReference>
<evidence type="ECO:0000256" key="5">
    <source>
        <dbReference type="ARBA" id="ARBA00023136"/>
    </source>
</evidence>
<keyword evidence="2" id="KW-1003">Cell membrane</keyword>
<feature type="transmembrane region" description="Helical" evidence="6">
    <location>
        <begin position="34"/>
        <end position="52"/>
    </location>
</feature>
<dbReference type="InterPro" id="IPR039072">
    <property type="entry name" value="ATP_synth_I_Bacilli"/>
</dbReference>
<evidence type="ECO:0000256" key="2">
    <source>
        <dbReference type="ARBA" id="ARBA00022475"/>
    </source>
</evidence>
<dbReference type="GO" id="GO:0005886">
    <property type="term" value="C:plasma membrane"/>
    <property type="evidence" value="ECO:0007669"/>
    <property type="project" value="UniProtKB-SubCell"/>
</dbReference>
<comment type="subcellular location">
    <subcellularLocation>
        <location evidence="1">Cell membrane</location>
        <topology evidence="1">Multi-pass membrane protein</topology>
    </subcellularLocation>
</comment>
<evidence type="ECO:0008006" key="9">
    <source>
        <dbReference type="Google" id="ProtNLM"/>
    </source>
</evidence>
<gene>
    <name evidence="7" type="ORF">CEY16_07395</name>
</gene>
<keyword evidence="5 6" id="KW-0472">Membrane</keyword>
<evidence type="ECO:0000313" key="8">
    <source>
        <dbReference type="Proteomes" id="UP000243524"/>
    </source>
</evidence>
<sequence length="130" mass="14985">MQQYTYMVNRQRKWMLYILAIYVVGWGFTDYQVVFASLILGGTFSLFSLIILHRKVDSIGQVAANHEEKKQTLGMVVRLANAALATVITLRFPEYFDIIAVVIGLMTSYVVIIIDYIFHQLEFNARKRGE</sequence>
<protein>
    <recommendedName>
        <fullName evidence="9">ATP synthase subunit I</fullName>
    </recommendedName>
</protein>
<evidence type="ECO:0000256" key="4">
    <source>
        <dbReference type="ARBA" id="ARBA00022989"/>
    </source>
</evidence>
<feature type="transmembrane region" description="Helical" evidence="6">
    <location>
        <begin position="73"/>
        <end position="92"/>
    </location>
</feature>
<dbReference type="PANTHER" id="PTHR40035:SF1">
    <property type="entry name" value="ATP SYNTHASE PROTEIN I"/>
    <property type="match status" value="1"/>
</dbReference>
<keyword evidence="4 6" id="KW-1133">Transmembrane helix</keyword>
<feature type="transmembrane region" description="Helical" evidence="6">
    <location>
        <begin position="98"/>
        <end position="118"/>
    </location>
</feature>
<keyword evidence="3 6" id="KW-0812">Transmembrane</keyword>
<comment type="caution">
    <text evidence="7">The sequence shown here is derived from an EMBL/GenBank/DDBJ whole genome shotgun (WGS) entry which is preliminary data.</text>
</comment>
<dbReference type="AlphaFoldDB" id="A0A2I0QTW4"/>
<evidence type="ECO:0000313" key="7">
    <source>
        <dbReference type="EMBL" id="PKR77748.1"/>
    </source>
</evidence>
<dbReference type="InterPro" id="IPR005598">
    <property type="entry name" value="ATP_synth_I"/>
</dbReference>
<evidence type="ECO:0000256" key="1">
    <source>
        <dbReference type="ARBA" id="ARBA00004651"/>
    </source>
</evidence>
<proteinExistence type="predicted"/>
<dbReference type="EMBL" id="PJNH01000002">
    <property type="protein sequence ID" value="PKR77748.1"/>
    <property type="molecule type" value="Genomic_DNA"/>
</dbReference>
<dbReference type="OrthoDB" id="2355635at2"/>
<accession>A0A2I0QTW4</accession>
<organism evidence="7 8">
    <name type="scientific">Halalkalibacillus sediminis</name>
    <dbReference type="NCBI Taxonomy" id="2018042"/>
    <lineage>
        <taxon>Bacteria</taxon>
        <taxon>Bacillati</taxon>
        <taxon>Bacillota</taxon>
        <taxon>Bacilli</taxon>
        <taxon>Bacillales</taxon>
        <taxon>Bacillaceae</taxon>
        <taxon>Halalkalibacillus</taxon>
    </lineage>
</organism>
<evidence type="ECO:0000256" key="6">
    <source>
        <dbReference type="SAM" id="Phobius"/>
    </source>
</evidence>
<feature type="transmembrane region" description="Helical" evidence="6">
    <location>
        <begin position="12"/>
        <end position="28"/>
    </location>
</feature>
<name>A0A2I0QTW4_9BACI</name>